<evidence type="ECO:0000256" key="1">
    <source>
        <dbReference type="ARBA" id="ARBA00004502"/>
    </source>
</evidence>
<gene>
    <name evidence="5" type="ORF">M427DRAFT_67797</name>
</gene>
<sequence>MLRGVISGTIRSLLKPFLTSRPDGAAVGSGSSSYLKDLVSFAEVEGDMAPQESKCEESPTPYQYPDFTFKGAKANPSLPRHIIASIGGFPTELMVWDSSRSAEFPPRTPDTSGHPVLIFVAGNPGLPDFYEHFLDQMYHHHDQKINIVAVGHLYHSASLAPPAHSRFAHSVDDQIHHKTDLYEQVSRWFPEGPMFICGHSIGAYISLEVAARVVHNVGRLAGVFLLFPTLQKILSTPNGQRQHAFFKTPIRQAVANLAALLRWSFAMEGKGGLIELVAELSNQPEAQARITAMKLLSYHSVLSALTMSDDEMSRVDEINSKAIDLLADKIVAYYGTTDAWVPNEHHEEFRKRWPHVEVHIDKHCLPHAFPLLPQHADIMAKEMEQWIHKRSSIHLIKSNL</sequence>
<dbReference type="Proteomes" id="UP000070544">
    <property type="component" value="Unassembled WGS sequence"/>
</dbReference>
<accession>A0A139ANR5</accession>
<keyword evidence="6" id="KW-1185">Reference proteome</keyword>
<dbReference type="OrthoDB" id="448051at2759"/>
<dbReference type="OMA" id="WVPVSYY"/>
<evidence type="ECO:0000313" key="6">
    <source>
        <dbReference type="Proteomes" id="UP000070544"/>
    </source>
</evidence>
<dbReference type="InterPro" id="IPR019363">
    <property type="entry name" value="LDAH"/>
</dbReference>
<evidence type="ECO:0000313" key="5">
    <source>
        <dbReference type="EMBL" id="KXS18368.1"/>
    </source>
</evidence>
<protein>
    <submittedName>
        <fullName evidence="5">Alpha/beta-hydrolase</fullName>
    </submittedName>
</protein>
<dbReference type="Gene3D" id="3.40.50.1820">
    <property type="entry name" value="alpha/beta hydrolase"/>
    <property type="match status" value="1"/>
</dbReference>
<keyword evidence="3" id="KW-0551">Lipid droplet</keyword>
<dbReference type="PANTHER" id="PTHR13390">
    <property type="entry name" value="LIPASE"/>
    <property type="match status" value="1"/>
</dbReference>
<proteinExistence type="inferred from homology"/>
<evidence type="ECO:0000256" key="2">
    <source>
        <dbReference type="ARBA" id="ARBA00008300"/>
    </source>
</evidence>
<dbReference type="PANTHER" id="PTHR13390:SF0">
    <property type="entry name" value="LIPID DROPLET-ASSOCIATED HYDROLASE"/>
    <property type="match status" value="1"/>
</dbReference>
<dbReference type="SUPFAM" id="SSF53474">
    <property type="entry name" value="alpha/beta-Hydrolases"/>
    <property type="match status" value="1"/>
</dbReference>
<dbReference type="GO" id="GO:0005811">
    <property type="term" value="C:lipid droplet"/>
    <property type="evidence" value="ECO:0007669"/>
    <property type="project" value="UniProtKB-SubCell"/>
</dbReference>
<comment type="similarity">
    <text evidence="2">Belongs to the AB hydrolase superfamily. LDAH family.</text>
</comment>
<comment type="subcellular location">
    <subcellularLocation>
        <location evidence="1">Lipid droplet</location>
    </subcellularLocation>
</comment>
<evidence type="ECO:0000256" key="3">
    <source>
        <dbReference type="ARBA" id="ARBA00022677"/>
    </source>
</evidence>
<dbReference type="GO" id="GO:0016298">
    <property type="term" value="F:lipase activity"/>
    <property type="evidence" value="ECO:0007669"/>
    <property type="project" value="InterPro"/>
</dbReference>
<evidence type="ECO:0000256" key="4">
    <source>
        <dbReference type="ARBA" id="ARBA00022801"/>
    </source>
</evidence>
<dbReference type="Pfam" id="PF10230">
    <property type="entry name" value="LIDHydrolase"/>
    <property type="match status" value="1"/>
</dbReference>
<dbReference type="GO" id="GO:0019915">
    <property type="term" value="P:lipid storage"/>
    <property type="evidence" value="ECO:0007669"/>
    <property type="project" value="InterPro"/>
</dbReference>
<reference evidence="5 6" key="1">
    <citation type="journal article" date="2015" name="Genome Biol. Evol.">
        <title>Phylogenomic analyses indicate that early fungi evolved digesting cell walls of algal ancestors of land plants.</title>
        <authorList>
            <person name="Chang Y."/>
            <person name="Wang S."/>
            <person name="Sekimoto S."/>
            <person name="Aerts A.L."/>
            <person name="Choi C."/>
            <person name="Clum A."/>
            <person name="LaButti K.M."/>
            <person name="Lindquist E.A."/>
            <person name="Yee Ngan C."/>
            <person name="Ohm R.A."/>
            <person name="Salamov A.A."/>
            <person name="Grigoriev I.V."/>
            <person name="Spatafora J.W."/>
            <person name="Berbee M.L."/>
        </authorList>
    </citation>
    <scope>NUCLEOTIDE SEQUENCE [LARGE SCALE GENOMIC DNA]</scope>
    <source>
        <strain evidence="5 6">JEL478</strain>
    </source>
</reference>
<keyword evidence="4 5" id="KW-0378">Hydrolase</keyword>
<dbReference type="InterPro" id="IPR029058">
    <property type="entry name" value="AB_hydrolase_fold"/>
</dbReference>
<name>A0A139ANR5_GONPJ</name>
<dbReference type="EMBL" id="KQ965742">
    <property type="protein sequence ID" value="KXS18368.1"/>
    <property type="molecule type" value="Genomic_DNA"/>
</dbReference>
<dbReference type="AlphaFoldDB" id="A0A139ANR5"/>
<organism evidence="5 6">
    <name type="scientific">Gonapodya prolifera (strain JEL478)</name>
    <name type="common">Monoblepharis prolifera</name>
    <dbReference type="NCBI Taxonomy" id="1344416"/>
    <lineage>
        <taxon>Eukaryota</taxon>
        <taxon>Fungi</taxon>
        <taxon>Fungi incertae sedis</taxon>
        <taxon>Chytridiomycota</taxon>
        <taxon>Chytridiomycota incertae sedis</taxon>
        <taxon>Monoblepharidomycetes</taxon>
        <taxon>Monoblepharidales</taxon>
        <taxon>Gonapodyaceae</taxon>
        <taxon>Gonapodya</taxon>
    </lineage>
</organism>